<sequence>MNEIYVRRRSRVLIPDGSGTTPLEVLATLQKNLESLGFVLAADVIERLRTSPPHRVEQFYRRLVKDLETLVGAHRPFKPFYPGFPEQVMSASDAELYFNAIVHYTTLDRPEDEAAERPALVESTPLRVLRLGDREDFRSILATLAASKVAYSPEDVADVRWFVAQFREAIRPRLPDGFPCKENLATLAAALMRHAPGLVEVVDPHVKTATDALRVAVALSDGDVSLAEACKFGPFSRRERATLLGWVERAGNRVEDMLRWKPRWIRLGERLHPGEYAKRFPQAADAFDVLRNDRPHRSFNSLVEAGLGKGDVGAVLDFLHARPGELARRLDHLLRLGDAPDAVIATFARRAADVSTPVLLQVHAHFRRRDEPEPLRAFFPKGQVAKVYATEKTLPPLPAGVADRVAEACERALLDRFAALPPLGACYVDPRLKSYLVPFARRSASKSLRTLTRGSRLPLPDCTTLRMFVWWRNATRRVDVDLSAAMYGRDYRYIDGVTYYNLKNFAAHHSGDVVDAPHGAAEFIDVDMARCAEQGVRYVVMSLNSFSGQAYRDLPECFAGWMARSEPASGEVFEPRTVVDRVDLAADTTICLPAIFDLESREVVWADVALRRHPLFFNNVAGNLRGVSLLVRALTSLRKPDLYTLFDLHARARGEQTGDADAADSVFAVDRGLTPFDQDRIAAEFL</sequence>
<reference evidence="2 3" key="1">
    <citation type="submission" date="2023-03" db="EMBL/GenBank/DDBJ databases">
        <title>Paludisphaera mucosa sp. nov. a novel planctomycete from northern fen.</title>
        <authorList>
            <person name="Ivanova A."/>
        </authorList>
    </citation>
    <scope>NUCLEOTIDE SEQUENCE [LARGE SCALE GENOMIC DNA]</scope>
    <source>
        <strain evidence="2 3">Pla2</strain>
    </source>
</reference>
<dbReference type="Gene3D" id="2.60.60.30">
    <property type="entry name" value="sav2460 like domains"/>
    <property type="match status" value="1"/>
</dbReference>
<organism evidence="2 3">
    <name type="scientific">Paludisphaera mucosa</name>
    <dbReference type="NCBI Taxonomy" id="3030827"/>
    <lineage>
        <taxon>Bacteria</taxon>
        <taxon>Pseudomonadati</taxon>
        <taxon>Planctomycetota</taxon>
        <taxon>Planctomycetia</taxon>
        <taxon>Isosphaerales</taxon>
        <taxon>Isosphaeraceae</taxon>
        <taxon>Paludisphaera</taxon>
    </lineage>
</organism>
<evidence type="ECO:0000256" key="1">
    <source>
        <dbReference type="ARBA" id="ARBA00022686"/>
    </source>
</evidence>
<dbReference type="CDD" id="cd06974">
    <property type="entry name" value="TerD_like"/>
    <property type="match status" value="1"/>
</dbReference>
<accession>A0ABT6FID9</accession>
<protein>
    <submittedName>
        <fullName evidence="2">TerD family protein</fullName>
    </submittedName>
</protein>
<gene>
    <name evidence="2" type="ORF">PZE19_26615</name>
</gene>
<evidence type="ECO:0000313" key="3">
    <source>
        <dbReference type="Proteomes" id="UP001216907"/>
    </source>
</evidence>
<dbReference type="Proteomes" id="UP001216907">
    <property type="component" value="Unassembled WGS sequence"/>
</dbReference>
<dbReference type="PANTHER" id="PTHR32097:SF18">
    <property type="entry name" value="RING-TYPE DOMAIN-CONTAINING PROTEIN"/>
    <property type="match status" value="1"/>
</dbReference>
<comment type="caution">
    <text evidence="2">The sequence shown here is derived from an EMBL/GenBank/DDBJ whole genome shotgun (WGS) entry which is preliminary data.</text>
</comment>
<evidence type="ECO:0000313" key="2">
    <source>
        <dbReference type="EMBL" id="MDG3007351.1"/>
    </source>
</evidence>
<dbReference type="EMBL" id="JARRAG010000002">
    <property type="protein sequence ID" value="MDG3007351.1"/>
    <property type="molecule type" value="Genomic_DNA"/>
</dbReference>
<proteinExistence type="predicted"/>
<dbReference type="InterPro" id="IPR003325">
    <property type="entry name" value="TerD"/>
</dbReference>
<dbReference type="PANTHER" id="PTHR32097">
    <property type="entry name" value="CAMP-BINDING PROTEIN 1-RELATED"/>
    <property type="match status" value="1"/>
</dbReference>
<dbReference type="RefSeq" id="WP_277863632.1">
    <property type="nucleotide sequence ID" value="NZ_JARRAG010000002.1"/>
</dbReference>
<dbReference type="InterPro" id="IPR051324">
    <property type="entry name" value="Stress/Tellurium_Resist"/>
</dbReference>
<name>A0ABT6FID9_9BACT</name>
<keyword evidence="3" id="KW-1185">Reference proteome</keyword>
<keyword evidence="1" id="KW-0778">Tellurium resistance</keyword>